<dbReference type="GO" id="GO:0022008">
    <property type="term" value="P:neurogenesis"/>
    <property type="evidence" value="ECO:0007669"/>
    <property type="project" value="InterPro"/>
</dbReference>
<feature type="compositionally biased region" description="Basic residues" evidence="1">
    <location>
        <begin position="1"/>
        <end position="12"/>
    </location>
</feature>
<dbReference type="InterPro" id="IPR039041">
    <property type="entry name" value="Nav/unc-53"/>
</dbReference>
<reference evidence="2 3" key="1">
    <citation type="journal article" date="2019" name="Gigascience">
        <title>Whole-genome sequence of the oriental lung fluke Paragonimus westermani.</title>
        <authorList>
            <person name="Oey H."/>
            <person name="Zakrzewski M."/>
            <person name="Narain K."/>
            <person name="Devi K.R."/>
            <person name="Agatsuma T."/>
            <person name="Nawaratna S."/>
            <person name="Gobert G.N."/>
            <person name="Jones M.K."/>
            <person name="Ragan M.A."/>
            <person name="McManus D.P."/>
            <person name="Krause L."/>
        </authorList>
    </citation>
    <scope>NUCLEOTIDE SEQUENCE [LARGE SCALE GENOMIC DNA]</scope>
    <source>
        <strain evidence="2 3">IND2009</strain>
    </source>
</reference>
<name>A0A5J4NLT7_9TREM</name>
<sequence>MSKAKPASRKKCRPTEKDGIDLEPTSKLAAETNTIEVSVDAAVPLPMSTLSRPLYSKRSVKDAKTSGGLENKCVSQMAHPFCPQSSTPYSIPISSGSVKPRPPGLDMHRPLVISGRASEPRSFPQRSDITVPLGNCNERKETGSRNGDITYTNVTYPQSKGFHAPSRSHHASAGQFYEPLNEQYGIPLATPKTFNGHGEMPTLSRRVSATPACGSTTSTSSTSFQPDRFDSVTENPLDPEQFLSSLSKLALDSNNKNNFWDENCYLSDVESEYAALELVLPFRNSVEHSAFAEDGDDGLLSTENDTGKSKEIGYFSDTETLFQVQKVPRPSTAMGSFADRHHRVNNLFAPSGNCGKLPVASVAPMMATSRQLQCPSNEGCLQQAGEQTIQNATKASMTTLDSHILSDPDAPYGLEELKWPRLKSAQSVAHSLSTDRSMGFSGGSVLTVGSSEVFLNKPSMLENVKLPYPKVPLINSQSSGICSTIQSVRPSVSNNAIHEKSAGLLESAQKETTTEKNIQIMTSKIGQLTTMNELKLFLPLPLTELHCRLPPNPKDTEIYELHNTVNQLRADMHRLQLIQEAGSVHKPTLPLLQQQLLRPPRSPSYRGMPENATPLPVFVDTDFRVIGGDEIDNPVEQMVSAERLRVRNKQFMSNNSGKLVRIGRVGIRPNSSWCDLDCDMASLFEDYIRFIDPDKRLGLEPVKLTAYQLRCYTSGEPSSPDLTRAVLRLRSETSQTDMIFKPANSELEGTLPKVWVERLENDVVDGNIKLLTILCLSPVQHLKLGASRDHESDLELLAFETLLPVNELRAYQSVVQTHRFNVLCGPIGTGKSKIARKIATSLWQNSGADNDAISKFSIKPNGSSTVEDILSFIEDSLDVNSQKNVMVLENLHNIHGAVEQLVEALSHKYPKAG</sequence>
<evidence type="ECO:0008006" key="4">
    <source>
        <dbReference type="Google" id="ProtNLM"/>
    </source>
</evidence>
<dbReference type="Proteomes" id="UP000324629">
    <property type="component" value="Unassembled WGS sequence"/>
</dbReference>
<feature type="region of interest" description="Disordered" evidence="1">
    <location>
        <begin position="209"/>
        <end position="229"/>
    </location>
</feature>
<feature type="region of interest" description="Disordered" evidence="1">
    <location>
        <begin position="118"/>
        <end position="151"/>
    </location>
</feature>
<accession>A0A5J4NLT7</accession>
<dbReference type="AlphaFoldDB" id="A0A5J4NLT7"/>
<organism evidence="2 3">
    <name type="scientific">Paragonimus westermani</name>
    <dbReference type="NCBI Taxonomy" id="34504"/>
    <lineage>
        <taxon>Eukaryota</taxon>
        <taxon>Metazoa</taxon>
        <taxon>Spiralia</taxon>
        <taxon>Lophotrochozoa</taxon>
        <taxon>Platyhelminthes</taxon>
        <taxon>Trematoda</taxon>
        <taxon>Digenea</taxon>
        <taxon>Plagiorchiida</taxon>
        <taxon>Troglotremata</taxon>
        <taxon>Troglotrematidae</taxon>
        <taxon>Paragonimus</taxon>
    </lineage>
</organism>
<dbReference type="EMBL" id="QNGE01002103">
    <property type="protein sequence ID" value="KAA3676210.1"/>
    <property type="molecule type" value="Genomic_DNA"/>
</dbReference>
<dbReference type="PANTHER" id="PTHR12784">
    <property type="entry name" value="STEERIN"/>
    <property type="match status" value="1"/>
</dbReference>
<evidence type="ECO:0000256" key="1">
    <source>
        <dbReference type="SAM" id="MobiDB-lite"/>
    </source>
</evidence>
<dbReference type="PANTHER" id="PTHR12784:SF28">
    <property type="entry name" value="PROTEIN SICKIE"/>
    <property type="match status" value="1"/>
</dbReference>
<gene>
    <name evidence="2" type="ORF">DEA37_0006464</name>
</gene>
<keyword evidence="3" id="KW-1185">Reference proteome</keyword>
<evidence type="ECO:0000313" key="2">
    <source>
        <dbReference type="EMBL" id="KAA3676210.1"/>
    </source>
</evidence>
<comment type="caution">
    <text evidence="2">The sequence shown here is derived from an EMBL/GenBank/DDBJ whole genome shotgun (WGS) entry which is preliminary data.</text>
</comment>
<protein>
    <recommendedName>
        <fullName evidence="4">ATPase AAA-type core domain-containing protein</fullName>
    </recommendedName>
</protein>
<proteinExistence type="predicted"/>
<evidence type="ECO:0000313" key="3">
    <source>
        <dbReference type="Proteomes" id="UP000324629"/>
    </source>
</evidence>
<feature type="region of interest" description="Disordered" evidence="1">
    <location>
        <begin position="1"/>
        <end position="27"/>
    </location>
</feature>